<evidence type="ECO:0008006" key="5">
    <source>
        <dbReference type="Google" id="ProtNLM"/>
    </source>
</evidence>
<feature type="binding site" evidence="3">
    <location>
        <begin position="8"/>
        <end position="15"/>
    </location>
    <ligand>
        <name>substrate</name>
    </ligand>
</feature>
<dbReference type="AlphaFoldDB" id="F8NYY2"/>
<dbReference type="GO" id="GO:0004331">
    <property type="term" value="F:fructose-2,6-bisphosphate 2-phosphatase activity"/>
    <property type="evidence" value="ECO:0007669"/>
    <property type="project" value="TreeGrafter"/>
</dbReference>
<dbReference type="InterPro" id="IPR051695">
    <property type="entry name" value="Phosphoglycerate_Mutase"/>
</dbReference>
<name>F8NYY2_SERL9</name>
<protein>
    <recommendedName>
        <fullName evidence="5">Phosphoglycerate mutase-like protein</fullName>
    </recommendedName>
</protein>
<feature type="active site" description="Proton donor/acceptor" evidence="2">
    <location>
        <position position="85"/>
    </location>
</feature>
<reference evidence="4" key="1">
    <citation type="submission" date="2011-04" db="EMBL/GenBank/DDBJ databases">
        <title>Evolution of plant cell wall degrading machinery underlies the functional diversity of forest fungi.</title>
        <authorList>
            <consortium name="US DOE Joint Genome Institute (JGI-PGF)"/>
            <person name="Eastwood D.C."/>
            <person name="Floudas D."/>
            <person name="Binder M."/>
            <person name="Majcherczyk A."/>
            <person name="Schneider P."/>
            <person name="Aerts A."/>
            <person name="Asiegbu F.O."/>
            <person name="Baker S.E."/>
            <person name="Barry K."/>
            <person name="Bendiksby M."/>
            <person name="Blumentritt M."/>
            <person name="Coutinho P.M."/>
            <person name="Cullen D."/>
            <person name="Cullen D."/>
            <person name="Gathman A."/>
            <person name="Goodell B."/>
            <person name="Henrissat B."/>
            <person name="Ihrmark K."/>
            <person name="Kauserud H."/>
            <person name="Kohler A."/>
            <person name="LaButti K."/>
            <person name="Lapidus A."/>
            <person name="Lavin J.L."/>
            <person name="Lee Y.-H."/>
            <person name="Lindquist E."/>
            <person name="Lilly W."/>
            <person name="Lucas S."/>
            <person name="Morin E."/>
            <person name="Murat C."/>
            <person name="Oguiza J.A."/>
            <person name="Park J."/>
            <person name="Pisabarro A.G."/>
            <person name="Riley R."/>
            <person name="Rosling A."/>
            <person name="Salamov A."/>
            <person name="Schmidt O."/>
            <person name="Schmutz J."/>
            <person name="Skrede I."/>
            <person name="Stenlid J."/>
            <person name="Wiebenga A."/>
            <person name="Xie X."/>
            <person name="Kues U."/>
            <person name="Hibbett D.S."/>
            <person name="Hoffmeister D."/>
            <person name="Hogberg N."/>
            <person name="Martin F."/>
            <person name="Grigoriev I.V."/>
            <person name="Watkinson S.C."/>
        </authorList>
    </citation>
    <scope>NUCLEOTIDE SEQUENCE</scope>
    <source>
        <strain evidence="4">S7.9</strain>
    </source>
</reference>
<dbReference type="EMBL" id="GL945435">
    <property type="protein sequence ID" value="EGO23803.1"/>
    <property type="molecule type" value="Genomic_DNA"/>
</dbReference>
<dbReference type="RefSeq" id="XP_007319565.1">
    <property type="nucleotide sequence ID" value="XM_007319503.1"/>
</dbReference>
<accession>F8NYY2</accession>
<evidence type="ECO:0000256" key="1">
    <source>
        <dbReference type="ARBA" id="ARBA00022801"/>
    </source>
</evidence>
<dbReference type="GO" id="GO:0045820">
    <property type="term" value="P:negative regulation of glycolytic process"/>
    <property type="evidence" value="ECO:0007669"/>
    <property type="project" value="TreeGrafter"/>
</dbReference>
<dbReference type="KEGG" id="sla:SERLADRAFT_470158"/>
<keyword evidence="1" id="KW-0378">Hydrolase</keyword>
<feature type="binding site" evidence="3">
    <location>
        <position position="58"/>
    </location>
    <ligand>
        <name>substrate</name>
    </ligand>
</feature>
<dbReference type="Proteomes" id="UP000008064">
    <property type="component" value="Unassembled WGS sequence"/>
</dbReference>
<dbReference type="InterPro" id="IPR013078">
    <property type="entry name" value="His_Pase_superF_clade-1"/>
</dbReference>
<organism>
    <name type="scientific">Serpula lacrymans var. lacrymans (strain S7.9)</name>
    <name type="common">Dry rot fungus</name>
    <dbReference type="NCBI Taxonomy" id="578457"/>
    <lineage>
        <taxon>Eukaryota</taxon>
        <taxon>Fungi</taxon>
        <taxon>Dikarya</taxon>
        <taxon>Basidiomycota</taxon>
        <taxon>Agaricomycotina</taxon>
        <taxon>Agaricomycetes</taxon>
        <taxon>Agaricomycetidae</taxon>
        <taxon>Boletales</taxon>
        <taxon>Coniophorineae</taxon>
        <taxon>Serpulaceae</taxon>
        <taxon>Serpula</taxon>
    </lineage>
</organism>
<evidence type="ECO:0000256" key="3">
    <source>
        <dbReference type="PIRSR" id="PIRSR613078-2"/>
    </source>
</evidence>
<dbReference type="PANTHER" id="PTHR46517:SF1">
    <property type="entry name" value="FRUCTOSE-2,6-BISPHOSPHATASE TIGAR"/>
    <property type="match status" value="1"/>
</dbReference>
<dbReference type="HOGENOM" id="CLU_033323_0_1_1"/>
<gene>
    <name evidence="4" type="ORF">SERLADRAFT_470158</name>
</gene>
<dbReference type="CDD" id="cd07067">
    <property type="entry name" value="HP_PGM_like"/>
    <property type="match status" value="1"/>
</dbReference>
<dbReference type="SMART" id="SM00855">
    <property type="entry name" value="PGAM"/>
    <property type="match status" value="1"/>
</dbReference>
<dbReference type="GO" id="GO:0005829">
    <property type="term" value="C:cytosol"/>
    <property type="evidence" value="ECO:0007669"/>
    <property type="project" value="TreeGrafter"/>
</dbReference>
<dbReference type="GeneID" id="18819718"/>
<dbReference type="PANTHER" id="PTHR46517">
    <property type="entry name" value="FRUCTOSE-2,6-BISPHOSPHATASE TIGAR"/>
    <property type="match status" value="1"/>
</dbReference>
<dbReference type="Gene3D" id="3.40.50.1240">
    <property type="entry name" value="Phosphoglycerate mutase-like"/>
    <property type="match status" value="1"/>
</dbReference>
<sequence length="306" mass="33204">MITVTFIRHGESTDNLRSVWAGWADAPLSNHGMNQARALGQSLSSIRLTAIYASTLKRAFTTAQAVHDAQPSPQPPLTASPLLREQHFGIAEGNPWALHADENVPVEDYYAQGVFPVLYERHEKFPGGESLDDVGKRADQAIEEFVIPHIRLAARTGTQGVHIALVSHGLCIGELVAAVIRKDTSGDHTRDYRGLLNTAWTRVTIGVKGLKEGDVLDFADEDAIPLVVKVTEFNRHEHIDNIKRQKGGIGSAAFDPKQQDIRAFFGGGGVHKPVEALEHSESNAADEVGLDQNCIAGSSSTNILKL</sequence>
<dbReference type="InterPro" id="IPR029033">
    <property type="entry name" value="His_PPase_superfam"/>
</dbReference>
<evidence type="ECO:0000313" key="4">
    <source>
        <dbReference type="EMBL" id="EGO23803.1"/>
    </source>
</evidence>
<evidence type="ECO:0000256" key="2">
    <source>
        <dbReference type="PIRSR" id="PIRSR613078-1"/>
    </source>
</evidence>
<dbReference type="SUPFAM" id="SSF53254">
    <property type="entry name" value="Phosphoglycerate mutase-like"/>
    <property type="match status" value="1"/>
</dbReference>
<feature type="active site" description="Tele-phosphohistidine intermediate" evidence="2">
    <location>
        <position position="9"/>
    </location>
</feature>
<dbReference type="Pfam" id="PF00300">
    <property type="entry name" value="His_Phos_1"/>
    <property type="match status" value="1"/>
</dbReference>
<dbReference type="OrthoDB" id="354304at2759"/>
<dbReference type="GO" id="GO:0043456">
    <property type="term" value="P:regulation of pentose-phosphate shunt"/>
    <property type="evidence" value="ECO:0007669"/>
    <property type="project" value="TreeGrafter"/>
</dbReference>
<proteinExistence type="predicted"/>